<organism evidence="7 8">
    <name type="scientific">Rhizopus oryzae</name>
    <name type="common">Mucormycosis agent</name>
    <name type="synonym">Rhizopus arrhizus var. delemar</name>
    <dbReference type="NCBI Taxonomy" id="64495"/>
    <lineage>
        <taxon>Eukaryota</taxon>
        <taxon>Fungi</taxon>
        <taxon>Fungi incertae sedis</taxon>
        <taxon>Mucoromycota</taxon>
        <taxon>Mucoromycotina</taxon>
        <taxon>Mucoromycetes</taxon>
        <taxon>Mucorales</taxon>
        <taxon>Mucorineae</taxon>
        <taxon>Rhizopodaceae</taxon>
        <taxon>Rhizopus</taxon>
    </lineage>
</organism>
<dbReference type="PANTHER" id="PTHR28128:SF1">
    <property type="entry name" value="GOLGI APPARATUS MEMBRANE PROTEIN TVP15"/>
    <property type="match status" value="1"/>
</dbReference>
<dbReference type="EMBL" id="JAANQT010001705">
    <property type="protein sequence ID" value="KAG1304219.1"/>
    <property type="molecule type" value="Genomic_DNA"/>
</dbReference>
<comment type="subcellular location">
    <subcellularLocation>
        <location evidence="1">Membrane</location>
        <topology evidence="1">Multi-pass membrane protein</topology>
    </subcellularLocation>
</comment>
<protein>
    <recommendedName>
        <fullName evidence="9">COPI associated protein</fullName>
    </recommendedName>
</protein>
<feature type="compositionally biased region" description="Polar residues" evidence="5">
    <location>
        <begin position="156"/>
        <end position="170"/>
    </location>
</feature>
<dbReference type="Pfam" id="PF08507">
    <property type="entry name" value="COPI_assoc"/>
    <property type="match status" value="1"/>
</dbReference>
<keyword evidence="3 6" id="KW-1133">Transmembrane helix</keyword>
<feature type="compositionally biased region" description="Low complexity" evidence="5">
    <location>
        <begin position="228"/>
        <end position="243"/>
    </location>
</feature>
<dbReference type="PANTHER" id="PTHR28128">
    <property type="entry name" value="GOLGI APPARATUS MEMBRANE PROTEIN TVP15"/>
    <property type="match status" value="1"/>
</dbReference>
<dbReference type="Proteomes" id="UP000716291">
    <property type="component" value="Unassembled WGS sequence"/>
</dbReference>
<evidence type="ECO:0000256" key="6">
    <source>
        <dbReference type="SAM" id="Phobius"/>
    </source>
</evidence>
<evidence type="ECO:0000256" key="4">
    <source>
        <dbReference type="ARBA" id="ARBA00023136"/>
    </source>
</evidence>
<dbReference type="InterPro" id="IPR013714">
    <property type="entry name" value="Golgi_TVP15"/>
</dbReference>
<feature type="transmembrane region" description="Helical" evidence="6">
    <location>
        <begin position="7"/>
        <end position="25"/>
    </location>
</feature>
<evidence type="ECO:0000313" key="8">
    <source>
        <dbReference type="Proteomes" id="UP000716291"/>
    </source>
</evidence>
<feature type="transmembrane region" description="Helical" evidence="6">
    <location>
        <begin position="37"/>
        <end position="56"/>
    </location>
</feature>
<evidence type="ECO:0000256" key="5">
    <source>
        <dbReference type="SAM" id="MobiDB-lite"/>
    </source>
</evidence>
<evidence type="ECO:0000313" key="7">
    <source>
        <dbReference type="EMBL" id="KAG1304219.1"/>
    </source>
</evidence>
<feature type="compositionally biased region" description="Pro residues" evidence="5">
    <location>
        <begin position="171"/>
        <end position="191"/>
    </location>
</feature>
<feature type="transmembrane region" description="Helical" evidence="6">
    <location>
        <begin position="89"/>
        <end position="111"/>
    </location>
</feature>
<sequence>MCVGFPNLFRVANIIAASLMFAGGIGKCINGGFSKFIVGIFIIFFGLITGAFEFVLPPAIIQYASFMFSFMGRALFYIFIGFITLDDGALSITCGVIIIVVGIAYVLFHLCNVRAPSNIKKEAFNVEGYGNQHKNNPTTAPPYAQPQPANVVAASPYSQPATSPYSQPVTSPYPQPATSPYPQPVFSPYPQAPIKAAGPGYSDRYNASSSAAPPYQQTKPFEAGYGHGHSYSYGDNHSSSSAAPPYQESKAQSTEVDKTIV</sequence>
<gene>
    <name evidence="7" type="ORF">G6F64_009395</name>
</gene>
<dbReference type="GO" id="GO:0016192">
    <property type="term" value="P:vesicle-mediated transport"/>
    <property type="evidence" value="ECO:0007669"/>
    <property type="project" value="TreeGrafter"/>
</dbReference>
<comment type="caution">
    <text evidence="7">The sequence shown here is derived from an EMBL/GenBank/DDBJ whole genome shotgun (WGS) entry which is preliminary data.</text>
</comment>
<feature type="region of interest" description="Disordered" evidence="5">
    <location>
        <begin position="154"/>
        <end position="261"/>
    </location>
</feature>
<evidence type="ECO:0000256" key="2">
    <source>
        <dbReference type="ARBA" id="ARBA00022692"/>
    </source>
</evidence>
<keyword evidence="2 6" id="KW-0812">Transmembrane</keyword>
<keyword evidence="4 6" id="KW-0472">Membrane</keyword>
<reference evidence="7" key="1">
    <citation type="journal article" date="2020" name="Microb. Genom.">
        <title>Genetic diversity of clinical and environmental Mucorales isolates obtained from an investigation of mucormycosis cases among solid organ transplant recipients.</title>
        <authorList>
            <person name="Nguyen M.H."/>
            <person name="Kaul D."/>
            <person name="Muto C."/>
            <person name="Cheng S.J."/>
            <person name="Richter R.A."/>
            <person name="Bruno V.M."/>
            <person name="Liu G."/>
            <person name="Beyhan S."/>
            <person name="Sundermann A.J."/>
            <person name="Mounaud S."/>
            <person name="Pasculle A.W."/>
            <person name="Nierman W.C."/>
            <person name="Driscoll E."/>
            <person name="Cumbie R."/>
            <person name="Clancy C.J."/>
            <person name="Dupont C.L."/>
        </authorList>
    </citation>
    <scope>NUCLEOTIDE SEQUENCE</scope>
    <source>
        <strain evidence="7">GL11</strain>
    </source>
</reference>
<proteinExistence type="predicted"/>
<evidence type="ECO:0000256" key="3">
    <source>
        <dbReference type="ARBA" id="ARBA00022989"/>
    </source>
</evidence>
<evidence type="ECO:0000256" key="1">
    <source>
        <dbReference type="ARBA" id="ARBA00004141"/>
    </source>
</evidence>
<dbReference type="GO" id="GO:0000139">
    <property type="term" value="C:Golgi membrane"/>
    <property type="evidence" value="ECO:0007669"/>
    <property type="project" value="TreeGrafter"/>
</dbReference>
<feature type="compositionally biased region" description="Polar residues" evidence="5">
    <location>
        <begin position="205"/>
        <end position="219"/>
    </location>
</feature>
<accession>A0A9P6X323</accession>
<feature type="transmembrane region" description="Helical" evidence="6">
    <location>
        <begin position="63"/>
        <end position="83"/>
    </location>
</feature>
<name>A0A9P6X323_RHIOR</name>
<evidence type="ECO:0008006" key="9">
    <source>
        <dbReference type="Google" id="ProtNLM"/>
    </source>
</evidence>
<dbReference type="AlphaFoldDB" id="A0A9P6X323"/>
<keyword evidence="8" id="KW-1185">Reference proteome</keyword>